<keyword evidence="2" id="KW-0378">Hydrolase</keyword>
<comment type="caution">
    <text evidence="2">The sequence shown here is derived from an EMBL/GenBank/DDBJ whole genome shotgun (WGS) entry which is preliminary data.</text>
</comment>
<protein>
    <submittedName>
        <fullName evidence="2">Putative restriction endonuclease</fullName>
    </submittedName>
</protein>
<dbReference type="GO" id="GO:0004519">
    <property type="term" value="F:endonuclease activity"/>
    <property type="evidence" value="ECO:0007669"/>
    <property type="project" value="UniProtKB-KW"/>
</dbReference>
<keyword evidence="3" id="KW-1185">Reference proteome</keyword>
<reference evidence="2 3" key="1">
    <citation type="submission" date="2019-06" db="EMBL/GenBank/DDBJ databases">
        <title>Sequencing the genomes of 1000 actinobacteria strains.</title>
        <authorList>
            <person name="Klenk H.-P."/>
        </authorList>
    </citation>
    <scope>NUCLEOTIDE SEQUENCE [LARGE SCALE GENOMIC DNA]</scope>
    <source>
        <strain evidence="2 3">DSM 10596</strain>
    </source>
</reference>
<dbReference type="Pfam" id="PF13391">
    <property type="entry name" value="HNH_2"/>
    <property type="match status" value="1"/>
</dbReference>
<sequence>MESVVEHELRGRIIEEVLSNAGANGGFLHRDELLNFSVDGRKFPLIDFSRGIRNPRDFASTFSVVQSVHGPYEDLESEDGLLHYAYEKGDPWGGSNVKLRNAIETGVPLVLFRKETVGIYTPIAPVYVVDEYPEDRVFVIALDEAFRFMGDVRQLTPPQRDYARRLAKVRLHQPAFRTRVLTAYRIRCAICSLAHGSLLDAAHIIPDSEPDGSPTVSNGLALCKIHHAAYDQDLIGVSPDLRVVVDAELLAERDGPMLLHGLQEMHGRLLTTPSRSVHHPDREKLEWRYKRFLSFA</sequence>
<gene>
    <name evidence="2" type="ORF">FB389_0015</name>
</gene>
<dbReference type="EMBL" id="VFNV01000001">
    <property type="protein sequence ID" value="TQK75389.1"/>
    <property type="molecule type" value="Genomic_DNA"/>
</dbReference>
<evidence type="ECO:0000313" key="2">
    <source>
        <dbReference type="EMBL" id="TQK75389.1"/>
    </source>
</evidence>
<evidence type="ECO:0000313" key="3">
    <source>
        <dbReference type="Proteomes" id="UP000316181"/>
    </source>
</evidence>
<dbReference type="AlphaFoldDB" id="A0A542SL75"/>
<keyword evidence="2" id="KW-0540">Nuclease</keyword>
<feature type="domain" description="HNH nuclease" evidence="1">
    <location>
        <begin position="188"/>
        <end position="237"/>
    </location>
</feature>
<dbReference type="InterPro" id="IPR003615">
    <property type="entry name" value="HNH_nuc"/>
</dbReference>
<accession>A0A542SL75</accession>
<proteinExistence type="predicted"/>
<dbReference type="OrthoDB" id="4464809at2"/>
<evidence type="ECO:0000259" key="1">
    <source>
        <dbReference type="Pfam" id="PF13391"/>
    </source>
</evidence>
<organism evidence="2 3">
    <name type="scientific">Rarobacter incanus</name>
    <dbReference type="NCBI Taxonomy" id="153494"/>
    <lineage>
        <taxon>Bacteria</taxon>
        <taxon>Bacillati</taxon>
        <taxon>Actinomycetota</taxon>
        <taxon>Actinomycetes</taxon>
        <taxon>Micrococcales</taxon>
        <taxon>Rarobacteraceae</taxon>
        <taxon>Rarobacter</taxon>
    </lineage>
</organism>
<dbReference type="RefSeq" id="WP_142110807.1">
    <property type="nucleotide sequence ID" value="NZ_BAAATB010000006.1"/>
</dbReference>
<name>A0A542SL75_9MICO</name>
<keyword evidence="2" id="KW-0255">Endonuclease</keyword>
<dbReference type="Proteomes" id="UP000316181">
    <property type="component" value="Unassembled WGS sequence"/>
</dbReference>